<dbReference type="PANTHER" id="PTHR34934">
    <property type="entry name" value="FLAVIN-DEPENDENT THYMIDYLATE SYNTHASE"/>
    <property type="match status" value="1"/>
</dbReference>
<dbReference type="AlphaFoldDB" id="A0A0F9WUJ5"/>
<name>A0A0F9WUJ5_9ZZZZ</name>
<dbReference type="Gene3D" id="3.30.1360.170">
    <property type="match status" value="1"/>
</dbReference>
<dbReference type="Pfam" id="PF02511">
    <property type="entry name" value="Thy1"/>
    <property type="match status" value="1"/>
</dbReference>
<dbReference type="PANTHER" id="PTHR34934:SF1">
    <property type="entry name" value="FLAVIN-DEPENDENT THYMIDYLATE SYNTHASE"/>
    <property type="match status" value="1"/>
</dbReference>
<gene>
    <name evidence="1" type="ORF">LCGC14_0231330</name>
</gene>
<protein>
    <recommendedName>
        <fullName evidence="2">Thymidylate synthase (FAD)</fullName>
    </recommendedName>
</protein>
<dbReference type="InterPro" id="IPR036098">
    <property type="entry name" value="Thymidylate_synthase_ThyX_sf"/>
</dbReference>
<accession>A0A0F9WUJ5</accession>
<organism evidence="1">
    <name type="scientific">marine sediment metagenome</name>
    <dbReference type="NCBI Taxonomy" id="412755"/>
    <lineage>
        <taxon>unclassified sequences</taxon>
        <taxon>metagenomes</taxon>
        <taxon>ecological metagenomes</taxon>
    </lineage>
</organism>
<dbReference type="GO" id="GO:0006231">
    <property type="term" value="P:dTMP biosynthetic process"/>
    <property type="evidence" value="ECO:0007669"/>
    <property type="project" value="InterPro"/>
</dbReference>
<dbReference type="EMBL" id="LAZR01000113">
    <property type="protein sequence ID" value="KKN90021.1"/>
    <property type="molecule type" value="Genomic_DNA"/>
</dbReference>
<sequence>MKLIRQSFEILSPLDGDVIMREIERSARLCYKSEDKIGPGSADKLVTSLTERGHYPMIELGGVIKIRFITNRGVSHELVRHRPCHMCGSWECGSFAMESTRYCNYSKGKHGSQITFIEPCWFPGLIQRWKIPEASFSEREDNWLKGMIDCEKRYFVDIALGAPPQEAREQLPQSLKTELDVMANIREWMHILTQRTSKAAHPQMRDLMLPLLKVLKKELPILFGDI</sequence>
<dbReference type="GO" id="GO:0050660">
    <property type="term" value="F:flavin adenine dinucleotide binding"/>
    <property type="evidence" value="ECO:0007669"/>
    <property type="project" value="InterPro"/>
</dbReference>
<dbReference type="GO" id="GO:0004799">
    <property type="term" value="F:thymidylate synthase activity"/>
    <property type="evidence" value="ECO:0007669"/>
    <property type="project" value="TreeGrafter"/>
</dbReference>
<dbReference type="InterPro" id="IPR003669">
    <property type="entry name" value="Thymidylate_synthase_ThyX"/>
</dbReference>
<dbReference type="SUPFAM" id="SSF69796">
    <property type="entry name" value="Thymidylate synthase-complementing protein Thy1"/>
    <property type="match status" value="1"/>
</dbReference>
<dbReference type="CDD" id="cd20175">
    <property type="entry name" value="ThyX"/>
    <property type="match status" value="1"/>
</dbReference>
<dbReference type="GO" id="GO:0050797">
    <property type="term" value="F:thymidylate synthase (FAD) activity"/>
    <property type="evidence" value="ECO:0007669"/>
    <property type="project" value="InterPro"/>
</dbReference>
<comment type="caution">
    <text evidence="1">The sequence shown here is derived from an EMBL/GenBank/DDBJ whole genome shotgun (WGS) entry which is preliminary data.</text>
</comment>
<evidence type="ECO:0008006" key="2">
    <source>
        <dbReference type="Google" id="ProtNLM"/>
    </source>
</evidence>
<proteinExistence type="predicted"/>
<dbReference type="PROSITE" id="PS51331">
    <property type="entry name" value="THYX"/>
    <property type="match status" value="1"/>
</dbReference>
<evidence type="ECO:0000313" key="1">
    <source>
        <dbReference type="EMBL" id="KKN90021.1"/>
    </source>
</evidence>
<dbReference type="GO" id="GO:0070402">
    <property type="term" value="F:NADPH binding"/>
    <property type="evidence" value="ECO:0007669"/>
    <property type="project" value="TreeGrafter"/>
</dbReference>
<reference evidence="1" key="1">
    <citation type="journal article" date="2015" name="Nature">
        <title>Complex archaea that bridge the gap between prokaryotes and eukaryotes.</title>
        <authorList>
            <person name="Spang A."/>
            <person name="Saw J.H."/>
            <person name="Jorgensen S.L."/>
            <person name="Zaremba-Niedzwiedzka K."/>
            <person name="Martijn J."/>
            <person name="Lind A.E."/>
            <person name="van Eijk R."/>
            <person name="Schleper C."/>
            <person name="Guy L."/>
            <person name="Ettema T.J."/>
        </authorList>
    </citation>
    <scope>NUCLEOTIDE SEQUENCE</scope>
</reference>